<evidence type="ECO:0000313" key="8">
    <source>
        <dbReference type="Proteomes" id="UP000286934"/>
    </source>
</evidence>
<gene>
    <name evidence="7" type="ORF">CWE13_02770</name>
</gene>
<reference evidence="8" key="1">
    <citation type="journal article" date="2018" name="Front. Microbiol.">
        <title>Genome-Based Analysis Reveals the Taxonomy and Diversity of the Family Idiomarinaceae.</title>
        <authorList>
            <person name="Liu Y."/>
            <person name="Lai Q."/>
            <person name="Shao Z."/>
        </authorList>
    </citation>
    <scope>NUCLEOTIDE SEQUENCE [LARGE SCALE GENOMIC DNA]</scope>
    <source>
        <strain evidence="8">AIS</strain>
    </source>
</reference>
<dbReference type="SUPFAM" id="SSF46955">
    <property type="entry name" value="Putative DNA-binding domain"/>
    <property type="match status" value="1"/>
</dbReference>
<dbReference type="InterPro" id="IPR000551">
    <property type="entry name" value="MerR-type_HTH_dom"/>
</dbReference>
<keyword evidence="3" id="KW-0238">DNA-binding</keyword>
<sequence>MVRNQEVYMFTIGKLAKTAGVGVETLRFYQREQLLPIPEPIGKIRYYEDIHVTRIAFIKNAQLAGFTLKEIKQLLEMDASEDHAKARNLALQRLSALEEQINDLKTAQAALQKLAHECQHNRHKPCPIIASFVEDNPKN</sequence>
<evidence type="ECO:0000256" key="2">
    <source>
        <dbReference type="ARBA" id="ARBA00023015"/>
    </source>
</evidence>
<dbReference type="PANTHER" id="PTHR30204">
    <property type="entry name" value="REDOX-CYCLING DRUG-SENSING TRANSCRIPTIONAL ACTIVATOR SOXR"/>
    <property type="match status" value="1"/>
</dbReference>
<dbReference type="GO" id="GO:0003700">
    <property type="term" value="F:DNA-binding transcription factor activity"/>
    <property type="evidence" value="ECO:0007669"/>
    <property type="project" value="InterPro"/>
</dbReference>
<feature type="domain" description="HTH merR-type" evidence="6">
    <location>
        <begin position="9"/>
        <end position="77"/>
    </location>
</feature>
<dbReference type="GO" id="GO:0003677">
    <property type="term" value="F:DNA binding"/>
    <property type="evidence" value="ECO:0007669"/>
    <property type="project" value="UniProtKB-KW"/>
</dbReference>
<feature type="coiled-coil region" evidence="5">
    <location>
        <begin position="87"/>
        <end position="117"/>
    </location>
</feature>
<comment type="caution">
    <text evidence="7">The sequence shown here is derived from an EMBL/GenBank/DDBJ whole genome shotgun (WGS) entry which is preliminary data.</text>
</comment>
<keyword evidence="5" id="KW-0175">Coiled coil</keyword>
<evidence type="ECO:0000313" key="7">
    <source>
        <dbReference type="EMBL" id="RUO38585.1"/>
    </source>
</evidence>
<dbReference type="AlphaFoldDB" id="A0A432WXU3"/>
<dbReference type="PANTHER" id="PTHR30204:SF69">
    <property type="entry name" value="MERR-FAMILY TRANSCRIPTIONAL REGULATOR"/>
    <property type="match status" value="1"/>
</dbReference>
<keyword evidence="2" id="KW-0805">Transcription regulation</keyword>
<evidence type="ECO:0000256" key="1">
    <source>
        <dbReference type="ARBA" id="ARBA00022491"/>
    </source>
</evidence>
<evidence type="ECO:0000256" key="5">
    <source>
        <dbReference type="SAM" id="Coils"/>
    </source>
</evidence>
<organism evidence="7 8">
    <name type="scientific">Aliidiomarina shirensis</name>
    <dbReference type="NCBI Taxonomy" id="1048642"/>
    <lineage>
        <taxon>Bacteria</taxon>
        <taxon>Pseudomonadati</taxon>
        <taxon>Pseudomonadota</taxon>
        <taxon>Gammaproteobacteria</taxon>
        <taxon>Alteromonadales</taxon>
        <taxon>Idiomarinaceae</taxon>
        <taxon>Aliidiomarina</taxon>
    </lineage>
</organism>
<keyword evidence="4" id="KW-0804">Transcription</keyword>
<dbReference type="Pfam" id="PF13411">
    <property type="entry name" value="MerR_1"/>
    <property type="match status" value="1"/>
</dbReference>
<protein>
    <submittedName>
        <fullName evidence="7">MerR family transcriptional regulator</fullName>
    </submittedName>
</protein>
<evidence type="ECO:0000256" key="4">
    <source>
        <dbReference type="ARBA" id="ARBA00023163"/>
    </source>
</evidence>
<evidence type="ECO:0000259" key="6">
    <source>
        <dbReference type="PROSITE" id="PS50937"/>
    </source>
</evidence>
<keyword evidence="8" id="KW-1185">Reference proteome</keyword>
<dbReference type="Gene3D" id="1.10.1660.10">
    <property type="match status" value="1"/>
</dbReference>
<evidence type="ECO:0000256" key="3">
    <source>
        <dbReference type="ARBA" id="ARBA00023125"/>
    </source>
</evidence>
<keyword evidence="1" id="KW-0678">Repressor</keyword>
<dbReference type="PROSITE" id="PS50937">
    <property type="entry name" value="HTH_MERR_2"/>
    <property type="match status" value="1"/>
</dbReference>
<dbReference type="EMBL" id="PIPP01000001">
    <property type="protein sequence ID" value="RUO38585.1"/>
    <property type="molecule type" value="Genomic_DNA"/>
</dbReference>
<dbReference type="OrthoDB" id="9802039at2"/>
<dbReference type="InterPro" id="IPR047057">
    <property type="entry name" value="MerR_fam"/>
</dbReference>
<dbReference type="Proteomes" id="UP000286934">
    <property type="component" value="Unassembled WGS sequence"/>
</dbReference>
<name>A0A432WXU3_9GAMM</name>
<dbReference type="SMART" id="SM00422">
    <property type="entry name" value="HTH_MERR"/>
    <property type="match status" value="1"/>
</dbReference>
<dbReference type="PRINTS" id="PR00040">
    <property type="entry name" value="HTHMERR"/>
</dbReference>
<dbReference type="InterPro" id="IPR009061">
    <property type="entry name" value="DNA-bd_dom_put_sf"/>
</dbReference>
<accession>A0A432WXU3</accession>
<proteinExistence type="predicted"/>